<name>W4UTV3_9BACE</name>
<accession>W4UTV3</accession>
<evidence type="ECO:0000313" key="1">
    <source>
        <dbReference type="EMBL" id="GAE84038.1"/>
    </source>
</evidence>
<reference evidence="1 2" key="1">
    <citation type="journal article" date="2014" name="Genome Announc.">
        <title>Draft Genome Sequence of Bacteroides reticulotermitis Strain JCM 10512T, Isolated from the Gut of a Termite.</title>
        <authorList>
            <person name="Yuki M."/>
            <person name="Oshima K."/>
            <person name="Suda W."/>
            <person name="Sakamoto M."/>
            <person name="Iida T."/>
            <person name="Hattori M."/>
            <person name="Ohkuma M."/>
        </authorList>
    </citation>
    <scope>NUCLEOTIDE SEQUENCE [LARGE SCALE GENOMIC DNA]</scope>
    <source>
        <strain evidence="1 2">JCM 10512</strain>
    </source>
</reference>
<sequence>MFLYKFIIAVIKVEVKVFDLLLKVTDIIYILRIHKAQVCLTWAVRYIIAKTACKYKEYK</sequence>
<comment type="caution">
    <text evidence="1">The sequence shown here is derived from an EMBL/GenBank/DDBJ whole genome shotgun (WGS) entry which is preliminary data.</text>
</comment>
<organism evidence="1 2">
    <name type="scientific">Bacteroides reticulotermitis JCM 10512</name>
    <dbReference type="NCBI Taxonomy" id="1445607"/>
    <lineage>
        <taxon>Bacteria</taxon>
        <taxon>Pseudomonadati</taxon>
        <taxon>Bacteroidota</taxon>
        <taxon>Bacteroidia</taxon>
        <taxon>Bacteroidales</taxon>
        <taxon>Bacteroidaceae</taxon>
        <taxon>Bacteroides</taxon>
    </lineage>
</organism>
<gene>
    <name evidence="1" type="ORF">JCM10512_2351</name>
</gene>
<protein>
    <submittedName>
        <fullName evidence="1">Uncharacterized protein</fullName>
    </submittedName>
</protein>
<dbReference type="Proteomes" id="UP000019131">
    <property type="component" value="Unassembled WGS sequence"/>
</dbReference>
<dbReference type="EMBL" id="BAIV01000013">
    <property type="protein sequence ID" value="GAE84038.1"/>
    <property type="molecule type" value="Genomic_DNA"/>
</dbReference>
<dbReference type="STRING" id="1445607.JCM10512_2351"/>
<keyword evidence="2" id="KW-1185">Reference proteome</keyword>
<evidence type="ECO:0000313" key="2">
    <source>
        <dbReference type="Proteomes" id="UP000019131"/>
    </source>
</evidence>
<dbReference type="AlphaFoldDB" id="W4UTV3"/>
<proteinExistence type="predicted"/>